<dbReference type="PANTHER" id="PTHR46696">
    <property type="entry name" value="P450, PUTATIVE (EUROFUNG)-RELATED"/>
    <property type="match status" value="1"/>
</dbReference>
<dbReference type="GO" id="GO:0016705">
    <property type="term" value="F:oxidoreductase activity, acting on paired donors, with incorporation or reduction of molecular oxygen"/>
    <property type="evidence" value="ECO:0007669"/>
    <property type="project" value="InterPro"/>
</dbReference>
<dbReference type="InterPro" id="IPR017972">
    <property type="entry name" value="Cyt_P450_CS"/>
</dbReference>
<dbReference type="Proteomes" id="UP000239290">
    <property type="component" value="Unassembled WGS sequence"/>
</dbReference>
<dbReference type="GO" id="GO:0004497">
    <property type="term" value="F:monooxygenase activity"/>
    <property type="evidence" value="ECO:0007669"/>
    <property type="project" value="UniProtKB-KW"/>
</dbReference>
<sequence>MATQIRTLEDLALPYLDYESHEYRADPASVVCAARERIWLARSVRGYEVLSYEACSQLTLDKEHLDGPGSEYYRQQNASDLILQYASEGMLPLMPWIRHDPIRRVLQLAFSASRVRRLRSVMRACAEGLLDAHASSGELDLVADFNDVYPIEVVCRLLGVPVADIPLFKEWTVSLARLSHYPIDPFMGEIDRALRGLYEYFRDLVTLRRVKPADDFVTAIIEAESDAGNEDRLSEGEMFGALVNLLFAGHDTTRLQFGSAVALLMQNRGQWDALVENPDLATAAIDESMRLQPSLHTILRTVTQDLVVDDIHFSPGTPIALNIFAANRDPAMFPNPDVFDLARANATKHLTFGRGHRLCLGHALARAEMTEALQVLATRFPDMHLVDSSAFSGSSAATQGLEMIRVRLT</sequence>
<dbReference type="RefSeq" id="WP_105422250.1">
    <property type="nucleotide sequence ID" value="NZ_PUIO01000067.1"/>
</dbReference>
<keyword evidence="3 7" id="KW-0479">Metal-binding</keyword>
<comment type="caution">
    <text evidence="8">The sequence shown here is derived from an EMBL/GenBank/DDBJ whole genome shotgun (WGS) entry which is preliminary data.</text>
</comment>
<dbReference type="InterPro" id="IPR001128">
    <property type="entry name" value="Cyt_P450"/>
</dbReference>
<dbReference type="InterPro" id="IPR002397">
    <property type="entry name" value="Cyt_P450_B"/>
</dbReference>
<dbReference type="PROSITE" id="PS00086">
    <property type="entry name" value="CYTOCHROME_P450"/>
    <property type="match status" value="1"/>
</dbReference>
<dbReference type="InterPro" id="IPR036396">
    <property type="entry name" value="Cyt_P450_sf"/>
</dbReference>
<keyword evidence="5 7" id="KW-0408">Iron</keyword>
<accession>A0A2S8IMR0</accession>
<comment type="similarity">
    <text evidence="1 7">Belongs to the cytochrome P450 family.</text>
</comment>
<proteinExistence type="inferred from homology"/>
<evidence type="ECO:0000256" key="2">
    <source>
        <dbReference type="ARBA" id="ARBA00022617"/>
    </source>
</evidence>
<evidence type="ECO:0008006" key="10">
    <source>
        <dbReference type="Google" id="ProtNLM"/>
    </source>
</evidence>
<dbReference type="PANTHER" id="PTHR46696:SF1">
    <property type="entry name" value="CYTOCHROME P450 YJIB-RELATED"/>
    <property type="match status" value="1"/>
</dbReference>
<dbReference type="GO" id="GO:0020037">
    <property type="term" value="F:heme binding"/>
    <property type="evidence" value="ECO:0007669"/>
    <property type="project" value="InterPro"/>
</dbReference>
<keyword evidence="4 7" id="KW-0560">Oxidoreductase</keyword>
<dbReference type="PRINTS" id="PR00359">
    <property type="entry name" value="BP450"/>
</dbReference>
<organism evidence="8 9">
    <name type="scientific">Rhodococcus opacus</name>
    <name type="common">Nocardia opaca</name>
    <dbReference type="NCBI Taxonomy" id="37919"/>
    <lineage>
        <taxon>Bacteria</taxon>
        <taxon>Bacillati</taxon>
        <taxon>Actinomycetota</taxon>
        <taxon>Actinomycetes</taxon>
        <taxon>Mycobacteriales</taxon>
        <taxon>Nocardiaceae</taxon>
        <taxon>Rhodococcus</taxon>
    </lineage>
</organism>
<dbReference type="Gene3D" id="1.10.630.10">
    <property type="entry name" value="Cytochrome P450"/>
    <property type="match status" value="1"/>
</dbReference>
<evidence type="ECO:0000256" key="4">
    <source>
        <dbReference type="ARBA" id="ARBA00023002"/>
    </source>
</evidence>
<evidence type="ECO:0000256" key="5">
    <source>
        <dbReference type="ARBA" id="ARBA00023004"/>
    </source>
</evidence>
<evidence type="ECO:0000256" key="3">
    <source>
        <dbReference type="ARBA" id="ARBA00022723"/>
    </source>
</evidence>
<gene>
    <name evidence="8" type="ORF">C5613_36920</name>
</gene>
<dbReference type="PRINTS" id="PR00385">
    <property type="entry name" value="P450"/>
</dbReference>
<dbReference type="AlphaFoldDB" id="A0A2S8IMR0"/>
<dbReference type="EMBL" id="PUIO01000067">
    <property type="protein sequence ID" value="PQP16071.1"/>
    <property type="molecule type" value="Genomic_DNA"/>
</dbReference>
<evidence type="ECO:0000313" key="9">
    <source>
        <dbReference type="Proteomes" id="UP000239290"/>
    </source>
</evidence>
<evidence type="ECO:0000256" key="1">
    <source>
        <dbReference type="ARBA" id="ARBA00010617"/>
    </source>
</evidence>
<evidence type="ECO:0000256" key="6">
    <source>
        <dbReference type="ARBA" id="ARBA00023033"/>
    </source>
</evidence>
<dbReference type="GO" id="GO:0005506">
    <property type="term" value="F:iron ion binding"/>
    <property type="evidence" value="ECO:0007669"/>
    <property type="project" value="InterPro"/>
</dbReference>
<reference evidence="9" key="1">
    <citation type="submission" date="2018-02" db="EMBL/GenBank/DDBJ databases">
        <title>Draft genome sequencing of Rhodococcus opacus KU647198.</title>
        <authorList>
            <person name="Zheng B.-X."/>
        </authorList>
    </citation>
    <scope>NUCLEOTIDE SEQUENCE [LARGE SCALE GENOMIC DNA]</scope>
    <source>
        <strain evidence="9">04-OD7</strain>
    </source>
</reference>
<keyword evidence="6 7" id="KW-0503">Monooxygenase</keyword>
<evidence type="ECO:0000256" key="7">
    <source>
        <dbReference type="RuleBase" id="RU000461"/>
    </source>
</evidence>
<keyword evidence="2 7" id="KW-0349">Heme</keyword>
<dbReference type="SUPFAM" id="SSF48264">
    <property type="entry name" value="Cytochrome P450"/>
    <property type="match status" value="1"/>
</dbReference>
<name>A0A2S8IMR0_RHOOP</name>
<protein>
    <recommendedName>
        <fullName evidence="10">Cytochrome P450</fullName>
    </recommendedName>
</protein>
<evidence type="ECO:0000313" key="8">
    <source>
        <dbReference type="EMBL" id="PQP16071.1"/>
    </source>
</evidence>
<dbReference type="Pfam" id="PF00067">
    <property type="entry name" value="p450"/>
    <property type="match status" value="1"/>
</dbReference>